<dbReference type="OrthoDB" id="822903at2"/>
<dbReference type="RefSeq" id="WP_141614129.1">
    <property type="nucleotide sequence ID" value="NZ_CP041253.1"/>
</dbReference>
<proteinExistence type="predicted"/>
<evidence type="ECO:0000313" key="3">
    <source>
        <dbReference type="Proteomes" id="UP000316614"/>
    </source>
</evidence>
<reference evidence="2 3" key="1">
    <citation type="submission" date="2019-06" db="EMBL/GenBank/DDBJ databases">
        <title>Echinicola alkalisoli sp. nov. isolated from saline soil.</title>
        <authorList>
            <person name="Sun J.-Q."/>
            <person name="Xu L."/>
        </authorList>
    </citation>
    <scope>NUCLEOTIDE SEQUENCE [LARGE SCALE GENOMIC DNA]</scope>
    <source>
        <strain evidence="2 3">LN3S3</strain>
    </source>
</reference>
<feature type="region of interest" description="Disordered" evidence="1">
    <location>
        <begin position="125"/>
        <end position="145"/>
    </location>
</feature>
<protein>
    <submittedName>
        <fullName evidence="2">Uncharacterized protein</fullName>
    </submittedName>
</protein>
<dbReference type="AlphaFoldDB" id="A0A514CGC6"/>
<evidence type="ECO:0000256" key="1">
    <source>
        <dbReference type="SAM" id="MobiDB-lite"/>
    </source>
</evidence>
<dbReference type="Proteomes" id="UP000316614">
    <property type="component" value="Chromosome"/>
</dbReference>
<keyword evidence="3" id="KW-1185">Reference proteome</keyword>
<evidence type="ECO:0000313" key="2">
    <source>
        <dbReference type="EMBL" id="QDH78876.1"/>
    </source>
</evidence>
<sequence>MNKIVILTVLLALLGLLLFSCSTKSTIIKNQYCTVCMNKQDTIVVDISLPSFSIEENARLNNIIIGLFKDQGFQHVFRWYELEYDLLVNGIKSVKTAEDLAFAHKKLGVKYVVKSNLERYLERQANSDNVSKPTLSSPHPRGPIPVSNESTVSLNLIEANHNQLASKLTIQTQGRVRTKDDDDYGTSFSSTASAWTTLEDGTRRGARFMIADCQCPKGKYARRKKTK</sequence>
<gene>
    <name evidence="2" type="ORF">FKX85_07440</name>
</gene>
<name>A0A514CGC6_9BACT</name>
<dbReference type="EMBL" id="CP041253">
    <property type="protein sequence ID" value="QDH78876.1"/>
    <property type="molecule type" value="Genomic_DNA"/>
</dbReference>
<dbReference type="KEGG" id="echi:FKX85_07440"/>
<dbReference type="PROSITE" id="PS51257">
    <property type="entry name" value="PROKAR_LIPOPROTEIN"/>
    <property type="match status" value="1"/>
</dbReference>
<feature type="compositionally biased region" description="Polar residues" evidence="1">
    <location>
        <begin position="125"/>
        <end position="137"/>
    </location>
</feature>
<organism evidence="2 3">
    <name type="scientific">Echinicola soli</name>
    <dbReference type="NCBI Taxonomy" id="2591634"/>
    <lineage>
        <taxon>Bacteria</taxon>
        <taxon>Pseudomonadati</taxon>
        <taxon>Bacteroidota</taxon>
        <taxon>Cytophagia</taxon>
        <taxon>Cytophagales</taxon>
        <taxon>Cyclobacteriaceae</taxon>
        <taxon>Echinicola</taxon>
    </lineage>
</organism>
<accession>A0A514CGC6</accession>